<dbReference type="WBParaSite" id="scaffold49148_cov326.g24912">
    <property type="protein sequence ID" value="scaffold49148_cov326.g24912"/>
    <property type="gene ID" value="scaffold49148_cov326.g24912"/>
</dbReference>
<keyword evidence="2" id="KW-1185">Reference proteome</keyword>
<organism evidence="2 3">
    <name type="scientific">Meloidogyne javanica</name>
    <name type="common">Root-knot nematode worm</name>
    <dbReference type="NCBI Taxonomy" id="6303"/>
    <lineage>
        <taxon>Eukaryota</taxon>
        <taxon>Metazoa</taxon>
        <taxon>Ecdysozoa</taxon>
        <taxon>Nematoda</taxon>
        <taxon>Chromadorea</taxon>
        <taxon>Rhabditida</taxon>
        <taxon>Tylenchina</taxon>
        <taxon>Tylenchomorpha</taxon>
        <taxon>Tylenchoidea</taxon>
        <taxon>Meloidogynidae</taxon>
        <taxon>Meloidogyninae</taxon>
        <taxon>Meloidogyne</taxon>
        <taxon>Meloidogyne incognita group</taxon>
    </lineage>
</organism>
<proteinExistence type="predicted"/>
<evidence type="ECO:0000313" key="2">
    <source>
        <dbReference type="Proteomes" id="UP000887561"/>
    </source>
</evidence>
<accession>A0A915MQF7</accession>
<name>A0A915MQF7_MELJA</name>
<feature type="coiled-coil region" evidence="1">
    <location>
        <begin position="34"/>
        <end position="71"/>
    </location>
</feature>
<evidence type="ECO:0000256" key="1">
    <source>
        <dbReference type="SAM" id="Coils"/>
    </source>
</evidence>
<reference evidence="3" key="1">
    <citation type="submission" date="2022-11" db="UniProtKB">
        <authorList>
            <consortium name="WormBaseParasite"/>
        </authorList>
    </citation>
    <scope>IDENTIFICATION</scope>
</reference>
<dbReference type="SUPFAM" id="SSF46966">
    <property type="entry name" value="Spectrin repeat"/>
    <property type="match status" value="1"/>
</dbReference>
<protein>
    <submittedName>
        <fullName evidence="3">Uncharacterized protein</fullName>
    </submittedName>
</protein>
<evidence type="ECO:0000313" key="3">
    <source>
        <dbReference type="WBParaSite" id="scaffold49148_cov326.g24912"/>
    </source>
</evidence>
<dbReference type="AlphaFoldDB" id="A0A915MQF7"/>
<sequence length="216" mass="25498">KNKCINLKDFGIFEEEIAGRESKIEEQANVLEERARLSAEHANALVNLHNLEEEQQELEHWLEQKSKNLSQDDCGANLEQWEKLKTKFNGERQQIRTLGQERLEKWENEANILSKKVPEHAREVLQGQNRLHTLWELINEYIEQREASLAQAGLLYRFLRDSEELEERVREKELTLPKDLGRDAKQSYGLILKHEVFENELAQLKEEIEVKILMDD</sequence>
<dbReference type="Proteomes" id="UP000887561">
    <property type="component" value="Unplaced"/>
</dbReference>
<dbReference type="Gene3D" id="1.20.58.60">
    <property type="match status" value="1"/>
</dbReference>
<dbReference type="PANTHER" id="PTHR11915">
    <property type="entry name" value="SPECTRIN/FILAMIN RELATED CYTOSKELETAL PROTEIN"/>
    <property type="match status" value="1"/>
</dbReference>
<dbReference type="InterPro" id="IPR002017">
    <property type="entry name" value="Spectrin_repeat"/>
</dbReference>
<dbReference type="Pfam" id="PF00435">
    <property type="entry name" value="Spectrin"/>
    <property type="match status" value="2"/>
</dbReference>
<keyword evidence="1" id="KW-0175">Coiled coil</keyword>